<dbReference type="InterPro" id="IPR011989">
    <property type="entry name" value="ARM-like"/>
</dbReference>
<dbReference type="InterPro" id="IPR000719">
    <property type="entry name" value="Prot_kinase_dom"/>
</dbReference>
<sequence>MDKYEVIGSLGEGSFGRVYKAKQISNGQIVALKVISKRGRSNNEIKNLRGECEIQRHLHHPNIIQMLDSFETDNEIVVITEFAHKELNIILGEQGYLSEDCVQTIAWDLVSALYYLHSHRVLHRDLKPQNVLLDTKSRAKLCDFGFARNMSTGTHVLTSIKGTPLYMAPELIDELPYDHNADLWSLGCIIYELLVGAPPFCTASLLHLIRLIKNEQVQWPTFLSNNCISFLKGLLQKDPQKRLTWTEILNHPWVKGNILILEIDLTKPLTKTLSINTLNLKDIQRREHVNQKNSHKSIDEKEQVKLNIAQSSGKPHGTSCRTTFEILDTENNNAELNERMNNLSLDSNRKSEHLREKKENKLQEKSINEATGILKFAEETHPIETEEWSVFLLKSIEEVMIGEMISLTQANLTNILVSPLKNSTTSPKVVTYVAKLFSIPFVVRGTPKETIDIIKKIYLEVKLVPNLVYSSKLLLRKKADCSAGTTEVYKNLSDLNDEDLETLEYIYLLITHLVHVREEFLEQFCDALVILNIFHLIHRFLSLSKRRPRIVLDLVAILTHILRKTPENSELVEKILMNDVENEENPLSFVNLLRHENAMIRERICYLMLFLGVICPKILEVLWDENVKETLEALVFDSIETVRNAADRCVDELKNKEFYE</sequence>
<evidence type="ECO:0000256" key="3">
    <source>
        <dbReference type="ARBA" id="ARBA00022679"/>
    </source>
</evidence>
<dbReference type="SUPFAM" id="SSF48371">
    <property type="entry name" value="ARM repeat"/>
    <property type="match status" value="1"/>
</dbReference>
<gene>
    <name evidence="11" type="ORF">HHI36_008772</name>
</gene>
<organism evidence="11 12">
    <name type="scientific">Cryptolaemus montrouzieri</name>
    <dbReference type="NCBI Taxonomy" id="559131"/>
    <lineage>
        <taxon>Eukaryota</taxon>
        <taxon>Metazoa</taxon>
        <taxon>Ecdysozoa</taxon>
        <taxon>Arthropoda</taxon>
        <taxon>Hexapoda</taxon>
        <taxon>Insecta</taxon>
        <taxon>Pterygota</taxon>
        <taxon>Neoptera</taxon>
        <taxon>Endopterygota</taxon>
        <taxon>Coleoptera</taxon>
        <taxon>Polyphaga</taxon>
        <taxon>Cucujiformia</taxon>
        <taxon>Coccinelloidea</taxon>
        <taxon>Coccinellidae</taxon>
        <taxon>Scymninae</taxon>
        <taxon>Scymnini</taxon>
        <taxon>Cryptolaemus</taxon>
    </lineage>
</organism>
<dbReference type="AlphaFoldDB" id="A0ABD2MTY6"/>
<evidence type="ECO:0000256" key="6">
    <source>
        <dbReference type="ARBA" id="ARBA00022840"/>
    </source>
</evidence>
<dbReference type="EMBL" id="JABFTP020000021">
    <property type="protein sequence ID" value="KAL3269712.1"/>
    <property type="molecule type" value="Genomic_DNA"/>
</dbReference>
<dbReference type="GO" id="GO:0004674">
    <property type="term" value="F:protein serine/threonine kinase activity"/>
    <property type="evidence" value="ECO:0007669"/>
    <property type="project" value="UniProtKB-KW"/>
</dbReference>
<dbReference type="FunFam" id="3.30.200.20:FF:000042">
    <property type="entry name" value="Aurora kinase A"/>
    <property type="match status" value="1"/>
</dbReference>
<evidence type="ECO:0000256" key="5">
    <source>
        <dbReference type="ARBA" id="ARBA00022777"/>
    </source>
</evidence>
<dbReference type="FunFam" id="1.10.510.10:FF:000571">
    <property type="entry name" value="Maternal embryonic leucine zipper kinase"/>
    <property type="match status" value="1"/>
</dbReference>
<dbReference type="PROSITE" id="PS50011">
    <property type="entry name" value="PROTEIN_KINASE_DOM"/>
    <property type="match status" value="1"/>
</dbReference>
<keyword evidence="6 9" id="KW-0067">ATP-binding</keyword>
<proteinExistence type="predicted"/>
<evidence type="ECO:0000256" key="2">
    <source>
        <dbReference type="ARBA" id="ARBA00022527"/>
    </source>
</evidence>
<dbReference type="PANTHER" id="PTHR22983:SF6">
    <property type="entry name" value="SERINE_THREONINE-PROTEIN KINASE 36"/>
    <property type="match status" value="1"/>
</dbReference>
<evidence type="ECO:0000313" key="11">
    <source>
        <dbReference type="EMBL" id="KAL3269712.1"/>
    </source>
</evidence>
<evidence type="ECO:0000313" key="12">
    <source>
        <dbReference type="Proteomes" id="UP001516400"/>
    </source>
</evidence>
<dbReference type="PANTHER" id="PTHR22983">
    <property type="entry name" value="PROTEIN KINASE RELATED"/>
    <property type="match status" value="1"/>
</dbReference>
<keyword evidence="12" id="KW-1185">Reference proteome</keyword>
<comment type="catalytic activity">
    <reaction evidence="8">
        <text>L-seryl-[protein] + ATP = O-phospho-L-seryl-[protein] + ADP + H(+)</text>
        <dbReference type="Rhea" id="RHEA:17989"/>
        <dbReference type="Rhea" id="RHEA-COMP:9863"/>
        <dbReference type="Rhea" id="RHEA-COMP:11604"/>
        <dbReference type="ChEBI" id="CHEBI:15378"/>
        <dbReference type="ChEBI" id="CHEBI:29999"/>
        <dbReference type="ChEBI" id="CHEBI:30616"/>
        <dbReference type="ChEBI" id="CHEBI:83421"/>
        <dbReference type="ChEBI" id="CHEBI:456216"/>
        <dbReference type="EC" id="2.7.11.1"/>
    </reaction>
</comment>
<evidence type="ECO:0000256" key="8">
    <source>
        <dbReference type="ARBA" id="ARBA00048679"/>
    </source>
</evidence>
<dbReference type="PROSITE" id="PS00108">
    <property type="entry name" value="PROTEIN_KINASE_ST"/>
    <property type="match status" value="1"/>
</dbReference>
<dbReference type="InterPro" id="IPR011009">
    <property type="entry name" value="Kinase-like_dom_sf"/>
</dbReference>
<evidence type="ECO:0000256" key="9">
    <source>
        <dbReference type="PROSITE-ProRule" id="PRU10141"/>
    </source>
</evidence>
<dbReference type="GO" id="GO:0005737">
    <property type="term" value="C:cytoplasm"/>
    <property type="evidence" value="ECO:0007669"/>
    <property type="project" value="UniProtKB-ARBA"/>
</dbReference>
<feature type="binding site" evidence="9">
    <location>
        <position position="33"/>
    </location>
    <ligand>
        <name>ATP</name>
        <dbReference type="ChEBI" id="CHEBI:30616"/>
    </ligand>
</feature>
<evidence type="ECO:0000256" key="7">
    <source>
        <dbReference type="ARBA" id="ARBA00047899"/>
    </source>
</evidence>
<dbReference type="GO" id="GO:0005524">
    <property type="term" value="F:ATP binding"/>
    <property type="evidence" value="ECO:0007669"/>
    <property type="project" value="UniProtKB-UniRule"/>
</dbReference>
<dbReference type="InterPro" id="IPR008271">
    <property type="entry name" value="Ser/Thr_kinase_AS"/>
</dbReference>
<keyword evidence="2" id="KW-0723">Serine/threonine-protein kinase</keyword>
<dbReference type="Gene3D" id="1.10.510.10">
    <property type="entry name" value="Transferase(Phosphotransferase) domain 1"/>
    <property type="match status" value="1"/>
</dbReference>
<keyword evidence="5" id="KW-0418">Kinase</keyword>
<accession>A0ABD2MTY6</accession>
<dbReference type="Pfam" id="PF00069">
    <property type="entry name" value="Pkinase"/>
    <property type="match status" value="1"/>
</dbReference>
<protein>
    <recommendedName>
        <fullName evidence="1">non-specific serine/threonine protein kinase</fullName>
        <ecNumber evidence="1">2.7.11.1</ecNumber>
    </recommendedName>
</protein>
<evidence type="ECO:0000256" key="1">
    <source>
        <dbReference type="ARBA" id="ARBA00012513"/>
    </source>
</evidence>
<dbReference type="InterPro" id="IPR016024">
    <property type="entry name" value="ARM-type_fold"/>
</dbReference>
<dbReference type="InterPro" id="IPR017441">
    <property type="entry name" value="Protein_kinase_ATP_BS"/>
</dbReference>
<dbReference type="Proteomes" id="UP001516400">
    <property type="component" value="Unassembled WGS sequence"/>
</dbReference>
<dbReference type="EC" id="2.7.11.1" evidence="1"/>
<dbReference type="SUPFAM" id="SSF56112">
    <property type="entry name" value="Protein kinase-like (PK-like)"/>
    <property type="match status" value="1"/>
</dbReference>
<name>A0ABD2MTY6_9CUCU</name>
<evidence type="ECO:0000256" key="4">
    <source>
        <dbReference type="ARBA" id="ARBA00022741"/>
    </source>
</evidence>
<reference evidence="11 12" key="1">
    <citation type="journal article" date="2021" name="BMC Biol.">
        <title>Horizontally acquired antibacterial genes associated with adaptive radiation of ladybird beetles.</title>
        <authorList>
            <person name="Li H.S."/>
            <person name="Tang X.F."/>
            <person name="Huang Y.H."/>
            <person name="Xu Z.Y."/>
            <person name="Chen M.L."/>
            <person name="Du X.Y."/>
            <person name="Qiu B.Y."/>
            <person name="Chen P.T."/>
            <person name="Zhang W."/>
            <person name="Slipinski A."/>
            <person name="Escalona H.E."/>
            <person name="Waterhouse R.M."/>
            <person name="Zwick A."/>
            <person name="Pang H."/>
        </authorList>
    </citation>
    <scope>NUCLEOTIDE SEQUENCE [LARGE SCALE GENOMIC DNA]</scope>
    <source>
        <strain evidence="11">SYSU2018</strain>
    </source>
</reference>
<keyword evidence="3" id="KW-0808">Transferase</keyword>
<dbReference type="Gene3D" id="1.25.10.10">
    <property type="entry name" value="Leucine-rich Repeat Variant"/>
    <property type="match status" value="1"/>
</dbReference>
<dbReference type="PROSITE" id="PS00107">
    <property type="entry name" value="PROTEIN_KINASE_ATP"/>
    <property type="match status" value="1"/>
</dbReference>
<comment type="caution">
    <text evidence="11">The sequence shown here is derived from an EMBL/GenBank/DDBJ whole genome shotgun (WGS) entry which is preliminary data.</text>
</comment>
<dbReference type="SMART" id="SM00220">
    <property type="entry name" value="S_TKc"/>
    <property type="match status" value="1"/>
</dbReference>
<evidence type="ECO:0000259" key="10">
    <source>
        <dbReference type="PROSITE" id="PS50011"/>
    </source>
</evidence>
<keyword evidence="4 9" id="KW-0547">Nucleotide-binding</keyword>
<feature type="domain" description="Protein kinase" evidence="10">
    <location>
        <begin position="4"/>
        <end position="254"/>
    </location>
</feature>
<comment type="catalytic activity">
    <reaction evidence="7">
        <text>L-threonyl-[protein] + ATP = O-phospho-L-threonyl-[protein] + ADP + H(+)</text>
        <dbReference type="Rhea" id="RHEA:46608"/>
        <dbReference type="Rhea" id="RHEA-COMP:11060"/>
        <dbReference type="Rhea" id="RHEA-COMP:11605"/>
        <dbReference type="ChEBI" id="CHEBI:15378"/>
        <dbReference type="ChEBI" id="CHEBI:30013"/>
        <dbReference type="ChEBI" id="CHEBI:30616"/>
        <dbReference type="ChEBI" id="CHEBI:61977"/>
        <dbReference type="ChEBI" id="CHEBI:456216"/>
        <dbReference type="EC" id="2.7.11.1"/>
    </reaction>
</comment>